<dbReference type="SMART" id="SM00233">
    <property type="entry name" value="PH"/>
    <property type="match status" value="1"/>
</dbReference>
<gene>
    <name evidence="5" type="ORF">A4X09_0g2925</name>
</gene>
<keyword evidence="6" id="KW-1185">Reference proteome</keyword>
<dbReference type="SUPFAM" id="SSF50729">
    <property type="entry name" value="PH domain-like"/>
    <property type="match status" value="1"/>
</dbReference>
<evidence type="ECO:0008006" key="7">
    <source>
        <dbReference type="Google" id="ProtNLM"/>
    </source>
</evidence>
<dbReference type="InterPro" id="IPR053026">
    <property type="entry name" value="CDC42_GEF"/>
</dbReference>
<dbReference type="InterPro" id="IPR001849">
    <property type="entry name" value="PH_domain"/>
</dbReference>
<dbReference type="Gene3D" id="2.30.29.30">
    <property type="entry name" value="Pleckstrin-homology domain (PH domain)/Phosphotyrosine-binding domain (PTB)"/>
    <property type="match status" value="1"/>
</dbReference>
<feature type="region of interest" description="Disordered" evidence="1">
    <location>
        <begin position="961"/>
        <end position="1144"/>
    </location>
</feature>
<feature type="region of interest" description="Disordered" evidence="1">
    <location>
        <begin position="44"/>
        <end position="70"/>
    </location>
</feature>
<evidence type="ECO:0000256" key="1">
    <source>
        <dbReference type="SAM" id="MobiDB-lite"/>
    </source>
</evidence>
<dbReference type="InterPro" id="IPR053793">
    <property type="entry name" value="PB1-like"/>
</dbReference>
<feature type="compositionally biased region" description="Low complexity" evidence="1">
    <location>
        <begin position="1074"/>
        <end position="1086"/>
    </location>
</feature>
<dbReference type="Pfam" id="PF06395">
    <property type="entry name" value="CDC24"/>
    <property type="match status" value="2"/>
</dbReference>
<name>A0A8X7NCC4_9BASI</name>
<dbReference type="SMART" id="SM00666">
    <property type="entry name" value="PB1"/>
    <property type="match status" value="1"/>
</dbReference>
<feature type="compositionally biased region" description="Polar residues" evidence="1">
    <location>
        <begin position="61"/>
        <end position="70"/>
    </location>
</feature>
<feature type="compositionally biased region" description="Polar residues" evidence="1">
    <location>
        <begin position="771"/>
        <end position="786"/>
    </location>
</feature>
<feature type="compositionally biased region" description="Low complexity" evidence="1">
    <location>
        <begin position="47"/>
        <end position="60"/>
    </location>
</feature>
<dbReference type="CDD" id="cd05992">
    <property type="entry name" value="PB1"/>
    <property type="match status" value="1"/>
</dbReference>
<dbReference type="Gene3D" id="1.20.900.10">
    <property type="entry name" value="Dbl homology (DH) domain"/>
    <property type="match status" value="1"/>
</dbReference>
<feature type="region of interest" description="Disordered" evidence="1">
    <location>
        <begin position="767"/>
        <end position="918"/>
    </location>
</feature>
<feature type="compositionally biased region" description="Polar residues" evidence="1">
    <location>
        <begin position="1118"/>
        <end position="1138"/>
    </location>
</feature>
<dbReference type="SUPFAM" id="SSF48065">
    <property type="entry name" value="DBL homology domain (DH-domain)"/>
    <property type="match status" value="1"/>
</dbReference>
<dbReference type="GO" id="GO:0005085">
    <property type="term" value="F:guanyl-nucleotide exchange factor activity"/>
    <property type="evidence" value="ECO:0007669"/>
    <property type="project" value="InterPro"/>
</dbReference>
<dbReference type="PROSITE" id="PS00741">
    <property type="entry name" value="DH_1"/>
    <property type="match status" value="1"/>
</dbReference>
<dbReference type="CDD" id="cd00160">
    <property type="entry name" value="RhoGEF"/>
    <property type="match status" value="1"/>
</dbReference>
<sequence length="1234" mass="130196">MLRPTRKQSLPSPALAAFDPAQLVNAPPSPAPYASHHNGHTSYFGPAATASSSSNAAATNGGTPSLTSSAASIHSIPATPGFGPGSALSGSGFLFNGGPSSTGTGTPASGITAPGGAGTGSSTPLSGLGPGGATLAYGAPQAASTIGNRPANAGSSLYQACLSLRDRLWCVDGFGNAYLDPDGPLMSTAIAATLPEPGAAAADLPSPSTPTTPGTSTPTGLGVGGMPGGTPSASSGGNHVSLDASEPVSKLWATFRLGTPLCALFNALYVQPIDVSPPAAPPTATTEPLLGPGGQRLLTVNNDLAHLRYNPRECKKLAAHFIMAIKRDLDWGHDEIFSVSDLYLDDTNGFVKVVRTVSKLLDVFASRGLLVPTQDPASGNGDGEGSTAARGGLAWSVNELLNTERKYVQDLEAMQSYARALQTYNILAPDTIHDLFGNLNALVDVSRRFLITVEENARRPADDQHFGHAVMAMESDFAVYEPFCANYNKALDTITAETQNLLRLKECPGSEEFYLTPNYELPSLLIKPVQRICKYPLLLEQIIKNSPEDATHREELLDGLHVVKRIAEKVNETQRMQENALIVKDLEERVDDWKGHNVYQFGLLLLHEPFVVIKNETEREYHVYLFETILLCCKAPPGLPQNLKDKKKKDKKASTPLPIVPKKDTTPLQVKGRIFTANMTGAYAQTKIGSVLGAPGGQYTLQIWWKNDHDTETLGLKCKNEEQLNKWRTAVNRAIDAAVMRRKTYQSSDKNISAIMLGNMAGAGANGRRLTNGSSTFPITPLTDQSPFPYRSGGSLREDMDPGYAAAAAASRAGGGGPMPGGPGGQNGQGAYGVSRFSQPAEQRERKMSVSQEAASRPRARTEDQDGATMAQWRSHSPNPAGRPPLPRSSGSSMASPMPEGVPMPMPPTLRKASSSRQLRPVVAPLQMGGGGGVNGAAARMVSQQRINTGEGMEFMDAATPSPTAESFGPGFFGGGGGPGPRRLEDGGGLSRSGSEGLAAYRNRSSSNPQQYQPMGHGQVPPLPRGPAHLAAVYGTGYPHPHPPPGGHGTQSGKHGSSGNGQGQNGWNEERRLSSSSFSTIDSIQSVTSRPDSTSASSASTFNMTMGTNGLIGGVPPSNHQGSTHSLTRSTTPLANSSGPGGSPVSQAVKLVINHAEEKFTIVVLQSICYTDLQDKVTKKLRLCSGRKTFPESGVRIRYVDEDGDVVAMNTDEDVQMAFEAGRKTRSDVTLIVS</sequence>
<feature type="region of interest" description="Disordered" evidence="1">
    <location>
        <begin position="642"/>
        <end position="662"/>
    </location>
</feature>
<dbReference type="PANTHER" id="PTHR47339">
    <property type="entry name" value="CELL DIVISION CONTROL PROTEIN 24"/>
    <property type="match status" value="1"/>
</dbReference>
<dbReference type="GO" id="GO:0005737">
    <property type="term" value="C:cytoplasm"/>
    <property type="evidence" value="ECO:0007669"/>
    <property type="project" value="TreeGrafter"/>
</dbReference>
<evidence type="ECO:0000259" key="2">
    <source>
        <dbReference type="PROSITE" id="PS50003"/>
    </source>
</evidence>
<dbReference type="InterPro" id="IPR010481">
    <property type="entry name" value="Cdc24/Scd1_N"/>
</dbReference>
<dbReference type="AlphaFoldDB" id="A0A8X7NCC4"/>
<dbReference type="Proteomes" id="UP000078113">
    <property type="component" value="Unassembled WGS sequence"/>
</dbReference>
<dbReference type="InterPro" id="IPR033511">
    <property type="entry name" value="Cdc24/Scd1_PH_dom"/>
</dbReference>
<dbReference type="InterPro" id="IPR000270">
    <property type="entry name" value="PB1_dom"/>
</dbReference>
<proteinExistence type="predicted"/>
<feature type="compositionally biased region" description="Low complexity" evidence="1">
    <location>
        <begin position="802"/>
        <end position="812"/>
    </location>
</feature>
<dbReference type="PROSITE" id="PS50010">
    <property type="entry name" value="DH_2"/>
    <property type="match status" value="1"/>
</dbReference>
<dbReference type="PROSITE" id="PS51745">
    <property type="entry name" value="PB1"/>
    <property type="match status" value="1"/>
</dbReference>
<dbReference type="InterPro" id="IPR011993">
    <property type="entry name" value="PH-like_dom_sf"/>
</dbReference>
<feature type="region of interest" description="Disordered" evidence="1">
    <location>
        <begin position="198"/>
        <end position="238"/>
    </location>
</feature>
<reference evidence="5" key="1">
    <citation type="submission" date="2016-04" db="EMBL/GenBank/DDBJ databases">
        <authorList>
            <person name="Nguyen H.D."/>
            <person name="Samba Siva P."/>
            <person name="Cullis J."/>
            <person name="Levesque C.A."/>
            <person name="Hambleton S."/>
        </authorList>
    </citation>
    <scope>NUCLEOTIDE SEQUENCE</scope>
    <source>
        <strain evidence="5">DAOMC 236422</strain>
    </source>
</reference>
<feature type="compositionally biased region" description="Gly residues" evidence="1">
    <location>
        <begin position="813"/>
        <end position="831"/>
    </location>
</feature>
<feature type="compositionally biased region" description="Low complexity" evidence="1">
    <location>
        <begin position="198"/>
        <end position="220"/>
    </location>
</feature>
<dbReference type="Pfam" id="PF00621">
    <property type="entry name" value="RhoGEF"/>
    <property type="match status" value="1"/>
</dbReference>
<feature type="compositionally biased region" description="Low complexity" evidence="1">
    <location>
        <begin position="98"/>
        <end position="112"/>
    </location>
</feature>
<organism evidence="5 6">
    <name type="scientific">Tilletia walkeri</name>
    <dbReference type="NCBI Taxonomy" id="117179"/>
    <lineage>
        <taxon>Eukaryota</taxon>
        <taxon>Fungi</taxon>
        <taxon>Dikarya</taxon>
        <taxon>Basidiomycota</taxon>
        <taxon>Ustilaginomycotina</taxon>
        <taxon>Exobasidiomycetes</taxon>
        <taxon>Tilletiales</taxon>
        <taxon>Tilletiaceae</taxon>
        <taxon>Tilletia</taxon>
    </lineage>
</organism>
<dbReference type="Pfam" id="PF15411">
    <property type="entry name" value="PH_10"/>
    <property type="match status" value="1"/>
</dbReference>
<dbReference type="GO" id="GO:0030010">
    <property type="term" value="P:establishment of cell polarity"/>
    <property type="evidence" value="ECO:0007669"/>
    <property type="project" value="TreeGrafter"/>
</dbReference>
<dbReference type="CDD" id="cd13246">
    <property type="entry name" value="PH_Scd1"/>
    <property type="match status" value="1"/>
</dbReference>
<dbReference type="InterPro" id="IPR035899">
    <property type="entry name" value="DBL_dom_sf"/>
</dbReference>
<feature type="domain" description="PH" evidence="2">
    <location>
        <begin position="597"/>
        <end position="736"/>
    </location>
</feature>
<dbReference type="InterPro" id="IPR000219">
    <property type="entry name" value="DH_dom"/>
</dbReference>
<dbReference type="PANTHER" id="PTHR47339:SF1">
    <property type="entry name" value="CELL DIVISION CONTROL PROTEIN 24"/>
    <property type="match status" value="1"/>
</dbReference>
<feature type="region of interest" description="Disordered" evidence="1">
    <location>
        <begin position="98"/>
        <end position="127"/>
    </location>
</feature>
<dbReference type="SMART" id="SM00325">
    <property type="entry name" value="RhoGEF"/>
    <property type="match status" value="1"/>
</dbReference>
<comment type="caution">
    <text evidence="5">The sequence shown here is derived from an EMBL/GenBank/DDBJ whole genome shotgun (WGS) entry which is preliminary data.</text>
</comment>
<evidence type="ECO:0000259" key="3">
    <source>
        <dbReference type="PROSITE" id="PS50010"/>
    </source>
</evidence>
<feature type="domain" description="PB1" evidence="4">
    <location>
        <begin position="1148"/>
        <end position="1234"/>
    </location>
</feature>
<dbReference type="EMBL" id="LWDG02000095">
    <property type="protein sequence ID" value="KAE8269406.1"/>
    <property type="molecule type" value="Genomic_DNA"/>
</dbReference>
<evidence type="ECO:0000259" key="4">
    <source>
        <dbReference type="PROSITE" id="PS51745"/>
    </source>
</evidence>
<accession>A0A8X7NCC4</accession>
<protein>
    <recommendedName>
        <fullName evidence="7">DH domain-containing protein</fullName>
    </recommendedName>
</protein>
<dbReference type="GO" id="GO:0005634">
    <property type="term" value="C:nucleus"/>
    <property type="evidence" value="ECO:0007669"/>
    <property type="project" value="TreeGrafter"/>
</dbReference>
<feature type="compositionally biased region" description="Low complexity" evidence="1">
    <location>
        <begin position="888"/>
        <end position="899"/>
    </location>
</feature>
<reference evidence="5" key="2">
    <citation type="journal article" date="2019" name="IMA Fungus">
        <title>Genome sequencing and comparison of five Tilletia species to identify candidate genes for the detection of regulated species infecting wheat.</title>
        <authorList>
            <person name="Nguyen H.D.T."/>
            <person name="Sultana T."/>
            <person name="Kesanakurti P."/>
            <person name="Hambleton S."/>
        </authorList>
    </citation>
    <scope>NUCLEOTIDE SEQUENCE</scope>
    <source>
        <strain evidence="5">DAOMC 236422</strain>
    </source>
</reference>
<dbReference type="GO" id="GO:0031106">
    <property type="term" value="P:septin ring organization"/>
    <property type="evidence" value="ECO:0007669"/>
    <property type="project" value="TreeGrafter"/>
</dbReference>
<feature type="compositionally biased region" description="Gly residues" evidence="1">
    <location>
        <begin position="971"/>
        <end position="980"/>
    </location>
</feature>
<dbReference type="InterPro" id="IPR001331">
    <property type="entry name" value="GDS_CDC24_CS"/>
</dbReference>
<dbReference type="GO" id="GO:0000935">
    <property type="term" value="C:division septum"/>
    <property type="evidence" value="ECO:0007669"/>
    <property type="project" value="TreeGrafter"/>
</dbReference>
<dbReference type="Pfam" id="PF00564">
    <property type="entry name" value="PB1"/>
    <property type="match status" value="1"/>
</dbReference>
<dbReference type="SUPFAM" id="SSF54277">
    <property type="entry name" value="CAD &amp; PB1 domains"/>
    <property type="match status" value="1"/>
</dbReference>
<feature type="compositionally biased region" description="Polar residues" evidence="1">
    <location>
        <begin position="1003"/>
        <end position="1013"/>
    </location>
</feature>
<dbReference type="Gene3D" id="3.10.20.90">
    <property type="entry name" value="Phosphatidylinositol 3-kinase Catalytic Subunit, Chain A, domain 1"/>
    <property type="match status" value="1"/>
</dbReference>
<evidence type="ECO:0000313" key="6">
    <source>
        <dbReference type="Proteomes" id="UP000078113"/>
    </source>
</evidence>
<feature type="domain" description="DH" evidence="3">
    <location>
        <begin position="397"/>
        <end position="573"/>
    </location>
</feature>
<dbReference type="GO" id="GO:0035556">
    <property type="term" value="P:intracellular signal transduction"/>
    <property type="evidence" value="ECO:0007669"/>
    <property type="project" value="InterPro"/>
</dbReference>
<evidence type="ECO:0000313" key="5">
    <source>
        <dbReference type="EMBL" id="KAE8269406.1"/>
    </source>
</evidence>
<dbReference type="GO" id="GO:0043332">
    <property type="term" value="C:mating projection tip"/>
    <property type="evidence" value="ECO:0007669"/>
    <property type="project" value="TreeGrafter"/>
</dbReference>
<dbReference type="PROSITE" id="PS50003">
    <property type="entry name" value="PH_DOMAIN"/>
    <property type="match status" value="1"/>
</dbReference>